<protein>
    <submittedName>
        <fullName evidence="1">Uncharacterized protein</fullName>
    </submittedName>
</protein>
<dbReference type="RefSeq" id="WP_208261437.1">
    <property type="nucleotide sequence ID" value="NZ_JAGEOJ010000020.1"/>
</dbReference>
<evidence type="ECO:0000313" key="1">
    <source>
        <dbReference type="EMBL" id="MBO2453417.1"/>
    </source>
</evidence>
<evidence type="ECO:0000313" key="2">
    <source>
        <dbReference type="Proteomes" id="UP000669179"/>
    </source>
</evidence>
<dbReference type="EMBL" id="JAGEOJ010000020">
    <property type="protein sequence ID" value="MBO2453417.1"/>
    <property type="molecule type" value="Genomic_DNA"/>
</dbReference>
<accession>A0A939PIA5</accession>
<proteinExistence type="predicted"/>
<comment type="caution">
    <text evidence="1">The sequence shown here is derived from an EMBL/GenBank/DDBJ whole genome shotgun (WGS) entry which is preliminary data.</text>
</comment>
<name>A0A939PIA5_9ACTN</name>
<organism evidence="1 2">
    <name type="scientific">Actinomadura barringtoniae</name>
    <dbReference type="NCBI Taxonomy" id="1427535"/>
    <lineage>
        <taxon>Bacteria</taxon>
        <taxon>Bacillati</taxon>
        <taxon>Actinomycetota</taxon>
        <taxon>Actinomycetes</taxon>
        <taxon>Streptosporangiales</taxon>
        <taxon>Thermomonosporaceae</taxon>
        <taxon>Actinomadura</taxon>
    </lineage>
</organism>
<keyword evidence="2" id="KW-1185">Reference proteome</keyword>
<reference evidence="1" key="1">
    <citation type="submission" date="2021-03" db="EMBL/GenBank/DDBJ databases">
        <authorList>
            <person name="Kanchanasin P."/>
            <person name="Saeng-In P."/>
            <person name="Phongsopitanun W."/>
            <person name="Yuki M."/>
            <person name="Kudo T."/>
            <person name="Ohkuma M."/>
            <person name="Tanasupawat S."/>
        </authorList>
    </citation>
    <scope>NUCLEOTIDE SEQUENCE</scope>
    <source>
        <strain evidence="1">GKU 128</strain>
    </source>
</reference>
<gene>
    <name evidence="1" type="ORF">J4573_40435</name>
</gene>
<sequence length="53" mass="5440">MTPSRGRGAPAFVVVDQVAVEAADEQFLGHGLDRCGHVHNAGGSSAPRLLVVS</sequence>
<dbReference type="Proteomes" id="UP000669179">
    <property type="component" value="Unassembled WGS sequence"/>
</dbReference>
<dbReference type="AlphaFoldDB" id="A0A939PIA5"/>